<dbReference type="EMBL" id="JATAAI010000034">
    <property type="protein sequence ID" value="KAK1735368.1"/>
    <property type="molecule type" value="Genomic_DNA"/>
</dbReference>
<keyword evidence="2" id="KW-1185">Reference proteome</keyword>
<reference evidence="1" key="1">
    <citation type="submission" date="2023-06" db="EMBL/GenBank/DDBJ databases">
        <title>Survivors Of The Sea: Transcriptome response of Skeletonema marinoi to long-term dormancy.</title>
        <authorList>
            <person name="Pinder M.I.M."/>
            <person name="Kourtchenko O."/>
            <person name="Robertson E.K."/>
            <person name="Larsson T."/>
            <person name="Maumus F."/>
            <person name="Osuna-Cruz C.M."/>
            <person name="Vancaester E."/>
            <person name="Stenow R."/>
            <person name="Vandepoele K."/>
            <person name="Ploug H."/>
            <person name="Bruchert V."/>
            <person name="Godhe A."/>
            <person name="Topel M."/>
        </authorList>
    </citation>
    <scope>NUCLEOTIDE SEQUENCE</scope>
    <source>
        <strain evidence="1">R05AC</strain>
    </source>
</reference>
<protein>
    <submittedName>
        <fullName evidence="1">Uncharacterized protein</fullName>
    </submittedName>
</protein>
<sequence>MFLTETSSGFMASTSSVSSMLKIRHNFPILFMEESNNSSDENDADSESSDTNKENVVIEDLSWRVAKARLEEEASKRSFLKRKPLKLSYEQSQKWIQRNWAIKTEEEFNDLVANGNLRTPYISKRPEEYYGERGEWISWDHYLTGNCTDSIAEGRQSKWQ</sequence>
<proteinExistence type="predicted"/>
<evidence type="ECO:0000313" key="1">
    <source>
        <dbReference type="EMBL" id="KAK1735368.1"/>
    </source>
</evidence>
<name>A0AAD8XX88_9STRA</name>
<organism evidence="1 2">
    <name type="scientific">Skeletonema marinoi</name>
    <dbReference type="NCBI Taxonomy" id="267567"/>
    <lineage>
        <taxon>Eukaryota</taxon>
        <taxon>Sar</taxon>
        <taxon>Stramenopiles</taxon>
        <taxon>Ochrophyta</taxon>
        <taxon>Bacillariophyta</taxon>
        <taxon>Coscinodiscophyceae</taxon>
        <taxon>Thalassiosirophycidae</taxon>
        <taxon>Thalassiosirales</taxon>
        <taxon>Skeletonemataceae</taxon>
        <taxon>Skeletonema</taxon>
        <taxon>Skeletonema marinoi-dohrnii complex</taxon>
    </lineage>
</organism>
<comment type="caution">
    <text evidence="1">The sequence shown here is derived from an EMBL/GenBank/DDBJ whole genome shotgun (WGS) entry which is preliminary data.</text>
</comment>
<accession>A0AAD8XX88</accession>
<evidence type="ECO:0000313" key="2">
    <source>
        <dbReference type="Proteomes" id="UP001224775"/>
    </source>
</evidence>
<dbReference type="AlphaFoldDB" id="A0AAD8XX88"/>
<gene>
    <name evidence="1" type="ORF">QTG54_013982</name>
</gene>
<dbReference type="Proteomes" id="UP001224775">
    <property type="component" value="Unassembled WGS sequence"/>
</dbReference>